<name>A0AA35YMK0_LACSI</name>
<evidence type="ECO:0000313" key="3">
    <source>
        <dbReference type="Proteomes" id="UP001177003"/>
    </source>
</evidence>
<keyword evidence="3" id="KW-1185">Reference proteome</keyword>
<dbReference type="AlphaFoldDB" id="A0AA35YMK0"/>
<proteinExistence type="predicted"/>
<dbReference type="Proteomes" id="UP001177003">
    <property type="component" value="Chromosome 3"/>
</dbReference>
<feature type="compositionally biased region" description="Acidic residues" evidence="1">
    <location>
        <begin position="85"/>
        <end position="94"/>
    </location>
</feature>
<dbReference type="EMBL" id="OX465079">
    <property type="protein sequence ID" value="CAI9276816.1"/>
    <property type="molecule type" value="Genomic_DNA"/>
</dbReference>
<protein>
    <submittedName>
        <fullName evidence="2">Uncharacterized protein</fullName>
    </submittedName>
</protein>
<evidence type="ECO:0000256" key="1">
    <source>
        <dbReference type="SAM" id="MobiDB-lite"/>
    </source>
</evidence>
<reference evidence="2" key="1">
    <citation type="submission" date="2023-04" db="EMBL/GenBank/DDBJ databases">
        <authorList>
            <person name="Vijverberg K."/>
            <person name="Xiong W."/>
            <person name="Schranz E."/>
        </authorList>
    </citation>
    <scope>NUCLEOTIDE SEQUENCE</scope>
</reference>
<feature type="compositionally biased region" description="Polar residues" evidence="1">
    <location>
        <begin position="121"/>
        <end position="130"/>
    </location>
</feature>
<sequence length="130" mass="14516">MASFIIHPVMKVAHRILASLVTTREKRSTISALELEILYVMAHPDDNLIPYYGSFLFNKLTHLRTSRSGKISFGGILFPDSFSKEEEEEDGDSDESGKAMPQNSPPMGGVGSSHQAGHPSYHQQYMDQFQ</sequence>
<organism evidence="2 3">
    <name type="scientific">Lactuca saligna</name>
    <name type="common">Willowleaf lettuce</name>
    <dbReference type="NCBI Taxonomy" id="75948"/>
    <lineage>
        <taxon>Eukaryota</taxon>
        <taxon>Viridiplantae</taxon>
        <taxon>Streptophyta</taxon>
        <taxon>Embryophyta</taxon>
        <taxon>Tracheophyta</taxon>
        <taxon>Spermatophyta</taxon>
        <taxon>Magnoliopsida</taxon>
        <taxon>eudicotyledons</taxon>
        <taxon>Gunneridae</taxon>
        <taxon>Pentapetalae</taxon>
        <taxon>asterids</taxon>
        <taxon>campanulids</taxon>
        <taxon>Asterales</taxon>
        <taxon>Asteraceae</taxon>
        <taxon>Cichorioideae</taxon>
        <taxon>Cichorieae</taxon>
        <taxon>Lactucinae</taxon>
        <taxon>Lactuca</taxon>
    </lineage>
</organism>
<feature type="region of interest" description="Disordered" evidence="1">
    <location>
        <begin position="75"/>
        <end position="130"/>
    </location>
</feature>
<gene>
    <name evidence="2" type="ORF">LSALG_LOCUS16778</name>
</gene>
<accession>A0AA35YMK0</accession>
<evidence type="ECO:0000313" key="2">
    <source>
        <dbReference type="EMBL" id="CAI9276816.1"/>
    </source>
</evidence>